<feature type="domain" description="HD" evidence="1">
    <location>
        <begin position="19"/>
        <end position="140"/>
    </location>
</feature>
<dbReference type="InterPro" id="IPR006675">
    <property type="entry name" value="HDIG_dom"/>
</dbReference>
<dbReference type="STRING" id="39060.SAMN05660706_11465"/>
<sequence length="203" mass="23085">MKLNIDVIQTILAGFPHDLRQHSLNVCYLSLKLADYAGYAYEQKRTLIIGALLHDIGKSCIDESILNKPGKLTYNEFLIVKQHTILGVKMLEYFKESNEILPIILYHHERWDGKGYEGLAGENIPKLASIVTLADAFDAMTSYRPYQKPKTLTSALKQLNINKGTQFDPNLVVLFESCILDLTKRPYETSTGKFIDQLITNLY</sequence>
<evidence type="ECO:0000313" key="3">
    <source>
        <dbReference type="EMBL" id="SFR07229.1"/>
    </source>
</evidence>
<dbReference type="InterPro" id="IPR006674">
    <property type="entry name" value="HD_domain"/>
</dbReference>
<dbReference type="InterPro" id="IPR003607">
    <property type="entry name" value="HD/PDEase_dom"/>
</dbReference>
<dbReference type="SUPFAM" id="SSF109604">
    <property type="entry name" value="HD-domain/PDEase-like"/>
    <property type="match status" value="1"/>
</dbReference>
<evidence type="ECO:0000259" key="1">
    <source>
        <dbReference type="PROSITE" id="PS51831"/>
    </source>
</evidence>
<dbReference type="RefSeq" id="WP_165608260.1">
    <property type="nucleotide sequence ID" value="NZ_FOYM01000014.1"/>
</dbReference>
<dbReference type="EMBL" id="FOYM01000014">
    <property type="protein sequence ID" value="SFR07229.1"/>
    <property type="molecule type" value="Genomic_DNA"/>
</dbReference>
<name>A0A1I6DP66_9FIRM</name>
<evidence type="ECO:0000313" key="4">
    <source>
        <dbReference type="Proteomes" id="UP000199584"/>
    </source>
</evidence>
<dbReference type="PROSITE" id="PS51831">
    <property type="entry name" value="HD"/>
    <property type="match status" value="1"/>
</dbReference>
<dbReference type="CDD" id="cd00077">
    <property type="entry name" value="HDc"/>
    <property type="match status" value="1"/>
</dbReference>
<feature type="domain" description="HD-GYP" evidence="2">
    <location>
        <begin position="1"/>
        <end position="191"/>
    </location>
</feature>
<proteinExistence type="predicted"/>
<dbReference type="Pfam" id="PF13487">
    <property type="entry name" value="HD_5"/>
    <property type="match status" value="1"/>
</dbReference>
<dbReference type="Gene3D" id="1.10.3210.10">
    <property type="entry name" value="Hypothetical protein af1432"/>
    <property type="match status" value="1"/>
</dbReference>
<keyword evidence="4" id="KW-1185">Reference proteome</keyword>
<evidence type="ECO:0000259" key="2">
    <source>
        <dbReference type="PROSITE" id="PS51832"/>
    </source>
</evidence>
<dbReference type="PANTHER" id="PTHR43155:SF2">
    <property type="entry name" value="CYCLIC DI-GMP PHOSPHODIESTERASE PA4108"/>
    <property type="match status" value="1"/>
</dbReference>
<dbReference type="AlphaFoldDB" id="A0A1I6DP66"/>
<protein>
    <submittedName>
        <fullName evidence="3">HDIG domain-containing protein</fullName>
    </submittedName>
</protein>
<dbReference type="PROSITE" id="PS51832">
    <property type="entry name" value="HD_GYP"/>
    <property type="match status" value="1"/>
</dbReference>
<gene>
    <name evidence="3" type="ORF">SAMN05660706_11465</name>
</gene>
<dbReference type="SMART" id="SM00471">
    <property type="entry name" value="HDc"/>
    <property type="match status" value="1"/>
</dbReference>
<reference evidence="4" key="1">
    <citation type="submission" date="2016-10" db="EMBL/GenBank/DDBJ databases">
        <authorList>
            <person name="Varghese N."/>
            <person name="Submissions S."/>
        </authorList>
    </citation>
    <scope>NUCLEOTIDE SEQUENCE [LARGE SCALE GENOMIC DNA]</scope>
    <source>
        <strain evidence="4">DSM 3669</strain>
    </source>
</reference>
<dbReference type="Proteomes" id="UP000199584">
    <property type="component" value="Unassembled WGS sequence"/>
</dbReference>
<dbReference type="NCBIfam" id="TIGR00277">
    <property type="entry name" value="HDIG"/>
    <property type="match status" value="1"/>
</dbReference>
<organism evidence="3 4">
    <name type="scientific">Desulfoscipio geothermicus DSM 3669</name>
    <dbReference type="NCBI Taxonomy" id="1121426"/>
    <lineage>
        <taxon>Bacteria</taxon>
        <taxon>Bacillati</taxon>
        <taxon>Bacillota</taxon>
        <taxon>Clostridia</taxon>
        <taxon>Eubacteriales</taxon>
        <taxon>Desulfallaceae</taxon>
        <taxon>Desulfoscipio</taxon>
    </lineage>
</organism>
<dbReference type="PANTHER" id="PTHR43155">
    <property type="entry name" value="CYCLIC DI-GMP PHOSPHODIESTERASE PA4108-RELATED"/>
    <property type="match status" value="1"/>
</dbReference>
<accession>A0A1I6DP66</accession>
<dbReference type="InterPro" id="IPR037522">
    <property type="entry name" value="HD_GYP_dom"/>
</dbReference>